<dbReference type="AlphaFoldDB" id="A0A2M4B5A6"/>
<evidence type="ECO:0000313" key="2">
    <source>
        <dbReference type="EMBL" id="MBW47988.1"/>
    </source>
</evidence>
<name>A0A2M4B5A6_9DIPT</name>
<protein>
    <submittedName>
        <fullName evidence="2">Putative secreted protein</fullName>
    </submittedName>
</protein>
<sequence length="145" mass="16299">MYLLPVRCWLICIICKQAYSTNENNNYIYMTMASLSACARACVFVNAACELLTMAPPAVAEEKGETRRLRSRNPSNILYPAIITSFISGRASVEGFRPHLPMRSSVEHACVEHSIRICRGRCGYTLFFLSATHSHSLSFALLRFN</sequence>
<keyword evidence="1" id="KW-0732">Signal</keyword>
<reference evidence="2" key="1">
    <citation type="submission" date="2018-01" db="EMBL/GenBank/DDBJ databases">
        <title>An insight into the sialome of Amazonian anophelines.</title>
        <authorList>
            <person name="Ribeiro J.M."/>
            <person name="Scarpassa V."/>
            <person name="Calvo E."/>
        </authorList>
    </citation>
    <scope>NUCLEOTIDE SEQUENCE</scope>
    <source>
        <tissue evidence="2">Salivary glands</tissue>
    </source>
</reference>
<dbReference type="EMBL" id="GGFK01014667">
    <property type="protein sequence ID" value="MBW47988.1"/>
    <property type="molecule type" value="Transcribed_RNA"/>
</dbReference>
<feature type="chain" id="PRO_5014636789" evidence="1">
    <location>
        <begin position="21"/>
        <end position="145"/>
    </location>
</feature>
<organism evidence="2">
    <name type="scientific">Anopheles triannulatus</name>
    <dbReference type="NCBI Taxonomy" id="58253"/>
    <lineage>
        <taxon>Eukaryota</taxon>
        <taxon>Metazoa</taxon>
        <taxon>Ecdysozoa</taxon>
        <taxon>Arthropoda</taxon>
        <taxon>Hexapoda</taxon>
        <taxon>Insecta</taxon>
        <taxon>Pterygota</taxon>
        <taxon>Neoptera</taxon>
        <taxon>Endopterygota</taxon>
        <taxon>Diptera</taxon>
        <taxon>Nematocera</taxon>
        <taxon>Culicoidea</taxon>
        <taxon>Culicidae</taxon>
        <taxon>Anophelinae</taxon>
        <taxon>Anopheles</taxon>
    </lineage>
</organism>
<accession>A0A2M4B5A6</accession>
<evidence type="ECO:0000256" key="1">
    <source>
        <dbReference type="SAM" id="SignalP"/>
    </source>
</evidence>
<feature type="signal peptide" evidence="1">
    <location>
        <begin position="1"/>
        <end position="20"/>
    </location>
</feature>
<proteinExistence type="predicted"/>